<organism evidence="3 4">
    <name type="scientific">Gordonia iterans</name>
    <dbReference type="NCBI Taxonomy" id="1004901"/>
    <lineage>
        <taxon>Bacteria</taxon>
        <taxon>Bacillati</taxon>
        <taxon>Actinomycetota</taxon>
        <taxon>Actinomycetes</taxon>
        <taxon>Mycobacteriales</taxon>
        <taxon>Gordoniaceae</taxon>
        <taxon>Gordonia</taxon>
    </lineage>
</organism>
<name>A0A2S0KDT9_9ACTN</name>
<accession>A0A2S0KDT9</accession>
<proteinExistence type="predicted"/>
<keyword evidence="2" id="KW-1133">Transmembrane helix</keyword>
<feature type="transmembrane region" description="Helical" evidence="2">
    <location>
        <begin position="97"/>
        <end position="117"/>
    </location>
</feature>
<keyword evidence="2" id="KW-0472">Membrane</keyword>
<dbReference type="OrthoDB" id="4563543at2"/>
<evidence type="ECO:0000313" key="3">
    <source>
        <dbReference type="EMBL" id="AVL99800.1"/>
    </source>
</evidence>
<dbReference type="Proteomes" id="UP000239814">
    <property type="component" value="Chromosome"/>
</dbReference>
<dbReference type="EMBL" id="CP027433">
    <property type="protein sequence ID" value="AVL99800.1"/>
    <property type="molecule type" value="Genomic_DNA"/>
</dbReference>
<feature type="region of interest" description="Disordered" evidence="1">
    <location>
        <begin position="1"/>
        <end position="26"/>
    </location>
</feature>
<evidence type="ECO:0000256" key="1">
    <source>
        <dbReference type="SAM" id="MobiDB-lite"/>
    </source>
</evidence>
<protein>
    <submittedName>
        <fullName evidence="3">Uncharacterized protein</fullName>
    </submittedName>
</protein>
<dbReference type="KEGG" id="git:C6V83_05405"/>
<keyword evidence="2" id="KW-0812">Transmembrane</keyword>
<reference evidence="3 4" key="1">
    <citation type="submission" date="2018-03" db="EMBL/GenBank/DDBJ databases">
        <title>Characteristics and genome of n-alkane degrading marine bacteria Gordonia iterans isolated from crude oil contaminated in Tae-an, South Korea.</title>
        <authorList>
            <person name="Lee S.-S."/>
            <person name="Kim H."/>
        </authorList>
    </citation>
    <scope>NUCLEOTIDE SEQUENCE [LARGE SCALE GENOMIC DNA]</scope>
    <source>
        <strain evidence="3 4">Co17</strain>
    </source>
</reference>
<dbReference type="AlphaFoldDB" id="A0A2S0KDT9"/>
<evidence type="ECO:0000313" key="4">
    <source>
        <dbReference type="Proteomes" id="UP000239814"/>
    </source>
</evidence>
<feature type="transmembrane region" description="Helical" evidence="2">
    <location>
        <begin position="32"/>
        <end position="50"/>
    </location>
</feature>
<evidence type="ECO:0000256" key="2">
    <source>
        <dbReference type="SAM" id="Phobius"/>
    </source>
</evidence>
<feature type="transmembrane region" description="Helical" evidence="2">
    <location>
        <begin position="56"/>
        <end position="76"/>
    </location>
</feature>
<keyword evidence="4" id="KW-1185">Reference proteome</keyword>
<sequence length="121" mass="12967">MTSPGRPEIPQEDPYDEEGLEPPMPRTEMRQTALSVALTVVVAVVLVVAATGTAGLLHTVLILAAPGVILAGAVYAGVRAYGTYRRDGRWQVWQGGMWFLTMLLLLWGPSAVTFLIVSGSD</sequence>
<gene>
    <name evidence="3" type="ORF">C6V83_05405</name>
</gene>
<dbReference type="RefSeq" id="WP_105941532.1">
    <property type="nucleotide sequence ID" value="NZ_CP027433.1"/>
</dbReference>
<feature type="compositionally biased region" description="Acidic residues" evidence="1">
    <location>
        <begin position="10"/>
        <end position="20"/>
    </location>
</feature>